<dbReference type="AlphaFoldDB" id="A0A1G6JEG6"/>
<dbReference type="STRING" id="1236220.SAMN04488112_1043"/>
<dbReference type="Pfam" id="PF02770">
    <property type="entry name" value="Acyl-CoA_dh_M"/>
    <property type="match status" value="1"/>
</dbReference>
<dbReference type="PROSITE" id="PS00072">
    <property type="entry name" value="ACYL_COA_DH_1"/>
    <property type="match status" value="1"/>
</dbReference>
<dbReference type="GO" id="GO:0003995">
    <property type="term" value="F:acyl-CoA dehydrogenase activity"/>
    <property type="evidence" value="ECO:0007669"/>
    <property type="project" value="InterPro"/>
</dbReference>
<evidence type="ECO:0000256" key="1">
    <source>
        <dbReference type="ARBA" id="ARBA00001974"/>
    </source>
</evidence>
<evidence type="ECO:0000256" key="6">
    <source>
        <dbReference type="RuleBase" id="RU362125"/>
    </source>
</evidence>
<evidence type="ECO:0000256" key="4">
    <source>
        <dbReference type="ARBA" id="ARBA00022827"/>
    </source>
</evidence>
<dbReference type="PANTHER" id="PTHR43884">
    <property type="entry name" value="ACYL-COA DEHYDROGENASE"/>
    <property type="match status" value="1"/>
</dbReference>
<evidence type="ECO:0000256" key="5">
    <source>
        <dbReference type="ARBA" id="ARBA00023002"/>
    </source>
</evidence>
<dbReference type="InterPro" id="IPR006091">
    <property type="entry name" value="Acyl-CoA_Oxase/DH_mid-dom"/>
</dbReference>
<dbReference type="EMBL" id="FMZA01000004">
    <property type="protein sequence ID" value="SDC17043.1"/>
    <property type="molecule type" value="Genomic_DNA"/>
</dbReference>
<dbReference type="InterPro" id="IPR009100">
    <property type="entry name" value="AcylCoA_DH/oxidase_NM_dom_sf"/>
</dbReference>
<name>A0A1G6JEG6_9BACL</name>
<sequence>MISFTLTDEQRELTQLARRFAREEMRPAAPEYDEKESFPRFVYEKAHRAGLITYRFPETYGGGGVDSLLTSCILSEELFWGCAGISTSFGVTALAAGLIYRFGDEEQKRHWLRYLCDPDAARLGAVCLTEPEAGSDFGSIRTRAVADGDEWVLNGRKCFITNGGIADLYLVFAKTKPEKGAYGISLFLVPADRPGISPGKKERKMGQRASHTGDVILEGVRLPREFLLGEENMGFLYAMKMLEDSRPMVGAGAVGVARAAYEYALGYAKERKQFGKPIFKNQSIAFLLADMKTKIDAARLLVWRAAEKADRGESSAMEGSMAKAFAAETAMEVTTHAVQILGGYGYMRDYPLEKWMRDAKILSIYEGTTQIQKLVMSKLMEAE</sequence>
<evidence type="ECO:0000256" key="3">
    <source>
        <dbReference type="ARBA" id="ARBA00022630"/>
    </source>
</evidence>
<dbReference type="SUPFAM" id="SSF47203">
    <property type="entry name" value="Acyl-CoA dehydrogenase C-terminal domain-like"/>
    <property type="match status" value="1"/>
</dbReference>
<dbReference type="Gene3D" id="1.10.540.10">
    <property type="entry name" value="Acyl-CoA dehydrogenase/oxidase, N-terminal domain"/>
    <property type="match status" value="1"/>
</dbReference>
<evidence type="ECO:0000313" key="10">
    <source>
        <dbReference type="EMBL" id="SDC17043.1"/>
    </source>
</evidence>
<comment type="similarity">
    <text evidence="2 6">Belongs to the acyl-CoA dehydrogenase family.</text>
</comment>
<proteinExistence type="inferred from homology"/>
<protein>
    <submittedName>
        <fullName evidence="10">Acyl-CoA dehydrogenase</fullName>
    </submittedName>
</protein>
<keyword evidence="5 6" id="KW-0560">Oxidoreductase</keyword>
<gene>
    <name evidence="10" type="ORF">SAMN04488112_1043</name>
</gene>
<evidence type="ECO:0000259" key="7">
    <source>
        <dbReference type="Pfam" id="PF00441"/>
    </source>
</evidence>
<keyword evidence="11" id="KW-1185">Reference proteome</keyword>
<dbReference type="PIRSF" id="PIRSF016578">
    <property type="entry name" value="HsaA"/>
    <property type="match status" value="1"/>
</dbReference>
<dbReference type="Proteomes" id="UP000199387">
    <property type="component" value="Unassembled WGS sequence"/>
</dbReference>
<comment type="cofactor">
    <cofactor evidence="1 6">
        <name>FAD</name>
        <dbReference type="ChEBI" id="CHEBI:57692"/>
    </cofactor>
</comment>
<dbReference type="RefSeq" id="WP_176757794.1">
    <property type="nucleotide sequence ID" value="NZ_FMZA01000004.1"/>
</dbReference>
<dbReference type="InterPro" id="IPR006089">
    <property type="entry name" value="Acyl-CoA_DH_CS"/>
</dbReference>
<dbReference type="PROSITE" id="PS00073">
    <property type="entry name" value="ACYL_COA_DH_2"/>
    <property type="match status" value="1"/>
</dbReference>
<accession>A0A1G6JEG6</accession>
<dbReference type="FunFam" id="2.40.110.10:FF:000001">
    <property type="entry name" value="Acyl-CoA dehydrogenase, mitochondrial"/>
    <property type="match status" value="1"/>
</dbReference>
<dbReference type="Gene3D" id="2.40.110.10">
    <property type="entry name" value="Butyryl-CoA Dehydrogenase, subunit A, domain 2"/>
    <property type="match status" value="1"/>
</dbReference>
<evidence type="ECO:0000313" key="11">
    <source>
        <dbReference type="Proteomes" id="UP000199387"/>
    </source>
</evidence>
<keyword evidence="3 6" id="KW-0285">Flavoprotein</keyword>
<organism evidence="10 11">
    <name type="scientific">Melghirimyces thermohalophilus</name>
    <dbReference type="NCBI Taxonomy" id="1236220"/>
    <lineage>
        <taxon>Bacteria</taxon>
        <taxon>Bacillati</taxon>
        <taxon>Bacillota</taxon>
        <taxon>Bacilli</taxon>
        <taxon>Bacillales</taxon>
        <taxon>Thermoactinomycetaceae</taxon>
        <taxon>Melghirimyces</taxon>
    </lineage>
</organism>
<dbReference type="InterPro" id="IPR046373">
    <property type="entry name" value="Acyl-CoA_Oxase/DH_mid-dom_sf"/>
</dbReference>
<dbReference type="InterPro" id="IPR037069">
    <property type="entry name" value="AcylCoA_DH/ox_N_sf"/>
</dbReference>
<dbReference type="Gene3D" id="1.20.140.10">
    <property type="entry name" value="Butyryl-CoA Dehydrogenase, subunit A, domain 3"/>
    <property type="match status" value="1"/>
</dbReference>
<dbReference type="InterPro" id="IPR013786">
    <property type="entry name" value="AcylCoA_DH/ox_N"/>
</dbReference>
<feature type="domain" description="Acyl-CoA dehydrogenase/oxidase N-terminal" evidence="9">
    <location>
        <begin position="7"/>
        <end position="117"/>
    </location>
</feature>
<reference evidence="10 11" key="1">
    <citation type="submission" date="2016-10" db="EMBL/GenBank/DDBJ databases">
        <authorList>
            <person name="de Groot N.N."/>
        </authorList>
    </citation>
    <scope>NUCLEOTIDE SEQUENCE [LARGE SCALE GENOMIC DNA]</scope>
    <source>
        <strain evidence="10 11">DSM 45514</strain>
    </source>
</reference>
<evidence type="ECO:0000256" key="2">
    <source>
        <dbReference type="ARBA" id="ARBA00009347"/>
    </source>
</evidence>
<dbReference type="Pfam" id="PF02771">
    <property type="entry name" value="Acyl-CoA_dh_N"/>
    <property type="match status" value="1"/>
</dbReference>
<evidence type="ECO:0000259" key="8">
    <source>
        <dbReference type="Pfam" id="PF02770"/>
    </source>
</evidence>
<evidence type="ECO:0000259" key="9">
    <source>
        <dbReference type="Pfam" id="PF02771"/>
    </source>
</evidence>
<dbReference type="SUPFAM" id="SSF56645">
    <property type="entry name" value="Acyl-CoA dehydrogenase NM domain-like"/>
    <property type="match status" value="1"/>
</dbReference>
<dbReference type="InterPro" id="IPR009075">
    <property type="entry name" value="AcylCo_DH/oxidase_C"/>
</dbReference>
<keyword evidence="4 6" id="KW-0274">FAD</keyword>
<feature type="domain" description="Acyl-CoA dehydrogenase/oxidase C-terminal" evidence="7">
    <location>
        <begin position="232"/>
        <end position="378"/>
    </location>
</feature>
<dbReference type="InterPro" id="IPR036250">
    <property type="entry name" value="AcylCo_DH-like_C"/>
</dbReference>
<dbReference type="FunFam" id="1.20.140.10:FF:000004">
    <property type="entry name" value="Acyl-CoA dehydrogenase FadE25"/>
    <property type="match status" value="1"/>
</dbReference>
<feature type="domain" description="Acyl-CoA oxidase/dehydrogenase middle" evidence="8">
    <location>
        <begin position="125"/>
        <end position="220"/>
    </location>
</feature>
<dbReference type="GO" id="GO:0050660">
    <property type="term" value="F:flavin adenine dinucleotide binding"/>
    <property type="evidence" value="ECO:0007669"/>
    <property type="project" value="InterPro"/>
</dbReference>
<dbReference type="PANTHER" id="PTHR43884:SF12">
    <property type="entry name" value="ISOVALERYL-COA DEHYDROGENASE, MITOCHONDRIAL-RELATED"/>
    <property type="match status" value="1"/>
</dbReference>
<dbReference type="Pfam" id="PF00441">
    <property type="entry name" value="Acyl-CoA_dh_1"/>
    <property type="match status" value="1"/>
</dbReference>